<evidence type="ECO:0000256" key="3">
    <source>
        <dbReference type="ARBA" id="ARBA00023239"/>
    </source>
</evidence>
<dbReference type="PANTHER" id="PTHR30502:SF0">
    <property type="entry name" value="PHOSPHOENOLPYRUVATE CARBOXYLASE FAMILY PROTEIN"/>
    <property type="match status" value="1"/>
</dbReference>
<dbReference type="PANTHER" id="PTHR30502">
    <property type="entry name" value="2-KETO-3-DEOXY-L-RHAMNONATE ALDOLASE"/>
    <property type="match status" value="1"/>
</dbReference>
<evidence type="ECO:0000256" key="1">
    <source>
        <dbReference type="ARBA" id="ARBA00005568"/>
    </source>
</evidence>
<dbReference type="Gene3D" id="3.20.20.60">
    <property type="entry name" value="Phosphoenolpyruvate-binding domains"/>
    <property type="match status" value="1"/>
</dbReference>
<feature type="domain" description="HpcH/HpaI aldolase/citrate lyase" evidence="4">
    <location>
        <begin position="6"/>
        <end position="165"/>
    </location>
</feature>
<comment type="similarity">
    <text evidence="1">Belongs to the HpcH/HpaI aldolase family.</text>
</comment>
<organism evidence="5 6">
    <name type="scientific">Tranquillimonas alkanivorans</name>
    <dbReference type="NCBI Taxonomy" id="441119"/>
    <lineage>
        <taxon>Bacteria</taxon>
        <taxon>Pseudomonadati</taxon>
        <taxon>Pseudomonadota</taxon>
        <taxon>Alphaproteobacteria</taxon>
        <taxon>Rhodobacterales</taxon>
        <taxon>Roseobacteraceae</taxon>
        <taxon>Tranquillimonas</taxon>
    </lineage>
</organism>
<dbReference type="Pfam" id="PF03328">
    <property type="entry name" value="HpcH_HpaI"/>
    <property type="match status" value="1"/>
</dbReference>
<dbReference type="InterPro" id="IPR005000">
    <property type="entry name" value="Aldolase/citrate-lyase_domain"/>
</dbReference>
<dbReference type="Proteomes" id="UP000199356">
    <property type="component" value="Unassembled WGS sequence"/>
</dbReference>
<dbReference type="GO" id="GO:0046872">
    <property type="term" value="F:metal ion binding"/>
    <property type="evidence" value="ECO:0007669"/>
    <property type="project" value="UniProtKB-KW"/>
</dbReference>
<dbReference type="OrthoDB" id="9802624at2"/>
<dbReference type="SUPFAM" id="SSF51621">
    <property type="entry name" value="Phosphoenolpyruvate/pyruvate domain"/>
    <property type="match status" value="1"/>
</dbReference>
<dbReference type="STRING" id="441119.SAMN04488047_11416"/>
<dbReference type="InterPro" id="IPR040442">
    <property type="entry name" value="Pyrv_kinase-like_dom_sf"/>
</dbReference>
<keyword evidence="2" id="KW-0479">Metal-binding</keyword>
<keyword evidence="6" id="KW-1185">Reference proteome</keyword>
<name>A0A1I5TLF1_9RHOB</name>
<evidence type="ECO:0000313" key="5">
    <source>
        <dbReference type="EMBL" id="SFP83880.1"/>
    </source>
</evidence>
<sequence>MTKPAFWMSSPNFATAEIAAILGYEAVVLDIEHGAFDLSDLEKYIPFLKNLGLEVMGKVLGPERSPIQQALDFGADAVVIPHVRGEDHARQVCGYGKFPPRGDRSFAGGRTSSYVGFDDAWVTEQDTKTRCFAMIEGQTAFDEADAILALPVVDGIFIGPSDLSLRRNRGAYTRKAADWDDLKILAESAARAGKPWVLPAWSVEEKSFAVQHGASHAVLTMEHGAIYAGLAAAMKDLKEIGADG</sequence>
<evidence type="ECO:0000256" key="2">
    <source>
        <dbReference type="ARBA" id="ARBA00022723"/>
    </source>
</evidence>
<accession>A0A1I5TLF1</accession>
<dbReference type="AlphaFoldDB" id="A0A1I5TLF1"/>
<dbReference type="RefSeq" id="WP_093423992.1">
    <property type="nucleotide sequence ID" value="NZ_FOXA01000014.1"/>
</dbReference>
<reference evidence="5 6" key="1">
    <citation type="submission" date="2016-10" db="EMBL/GenBank/DDBJ databases">
        <authorList>
            <person name="de Groot N.N."/>
        </authorList>
    </citation>
    <scope>NUCLEOTIDE SEQUENCE [LARGE SCALE GENOMIC DNA]</scope>
    <source>
        <strain evidence="5 6">DSM 19547</strain>
    </source>
</reference>
<dbReference type="GO" id="GO:0016832">
    <property type="term" value="F:aldehyde-lyase activity"/>
    <property type="evidence" value="ECO:0007669"/>
    <property type="project" value="TreeGrafter"/>
</dbReference>
<keyword evidence="3" id="KW-0456">Lyase</keyword>
<proteinExistence type="inferred from homology"/>
<evidence type="ECO:0000259" key="4">
    <source>
        <dbReference type="Pfam" id="PF03328"/>
    </source>
</evidence>
<protein>
    <submittedName>
        <fullName evidence="5">4-hydroxy-2-oxoheptanedioate aldolase</fullName>
    </submittedName>
</protein>
<dbReference type="GO" id="GO:0005737">
    <property type="term" value="C:cytoplasm"/>
    <property type="evidence" value="ECO:0007669"/>
    <property type="project" value="TreeGrafter"/>
</dbReference>
<gene>
    <name evidence="5" type="ORF">SAMN04488047_11416</name>
</gene>
<evidence type="ECO:0000313" key="6">
    <source>
        <dbReference type="Proteomes" id="UP000199356"/>
    </source>
</evidence>
<dbReference type="InterPro" id="IPR015813">
    <property type="entry name" value="Pyrv/PenolPyrv_kinase-like_dom"/>
</dbReference>
<dbReference type="EMBL" id="FOXA01000014">
    <property type="protein sequence ID" value="SFP83880.1"/>
    <property type="molecule type" value="Genomic_DNA"/>
</dbReference>
<dbReference type="InterPro" id="IPR050251">
    <property type="entry name" value="HpcH-HpaI_aldolase"/>
</dbReference>